<dbReference type="Gene3D" id="1.40.20.10">
    <property type="entry name" value="CHAD domain"/>
    <property type="match status" value="1"/>
</dbReference>
<evidence type="ECO:0000313" key="2">
    <source>
        <dbReference type="EMBL" id="ROZ86611.1"/>
    </source>
</evidence>
<dbReference type="Pfam" id="PF05235">
    <property type="entry name" value="CHAD"/>
    <property type="match status" value="1"/>
</dbReference>
<evidence type="ECO:0000313" key="3">
    <source>
        <dbReference type="Proteomes" id="UP000275199"/>
    </source>
</evidence>
<keyword evidence="3" id="KW-1185">Reference proteome</keyword>
<feature type="domain" description="CHAD" evidence="1">
    <location>
        <begin position="4"/>
        <end position="273"/>
    </location>
</feature>
<dbReference type="PANTHER" id="PTHR39339:SF1">
    <property type="entry name" value="CHAD DOMAIN-CONTAINING PROTEIN"/>
    <property type="match status" value="1"/>
</dbReference>
<dbReference type="SMART" id="SM00880">
    <property type="entry name" value="CHAD"/>
    <property type="match status" value="1"/>
</dbReference>
<gene>
    <name evidence="2" type="ORF">EF096_05200</name>
</gene>
<name>A0ABX9XM56_9PSED</name>
<dbReference type="PROSITE" id="PS51708">
    <property type="entry name" value="CHAD"/>
    <property type="match status" value="1"/>
</dbReference>
<sequence>MNKPAGKSDPIFKAARKQVSKVLAPLTPGEAPDAEAIHAIRVCSKKLRALLQLYRPGNAKADIKQVEQLLKQLANSYAGLRDAHVQEKTLGRLVSNLPADDQAPMQPLFDYFAQANHQANEQINPIDAHTGFAEVLEQWAELLRLQHRSDPAKGLDYSYRRARKLALEAHQTGEDDTYHQCRKWTKYYLYQAQLLCDRKAAKASIKALKQLGELLGQFQDHCVLEDSLLNGTLAACELEAASQQALQAIEQQKSHDKEKARQLFEQLYQQPHVPLKC</sequence>
<reference evidence="2 3" key="1">
    <citation type="submission" date="2018-11" db="EMBL/GenBank/DDBJ databases">
        <authorList>
            <person name="Jang G.I."/>
            <person name="Hwang C.Y."/>
        </authorList>
    </citation>
    <scope>NUCLEOTIDE SEQUENCE [LARGE SCALE GENOMIC DNA]</scope>
    <source>
        <strain evidence="2 3">SSM26</strain>
    </source>
</reference>
<proteinExistence type="predicted"/>
<accession>A0ABX9XM56</accession>
<dbReference type="InterPro" id="IPR007899">
    <property type="entry name" value="CHAD_dom"/>
</dbReference>
<organism evidence="2 3">
    <name type="scientific">Pseudomonas neustonica</name>
    <dbReference type="NCBI Taxonomy" id="2487346"/>
    <lineage>
        <taxon>Bacteria</taxon>
        <taxon>Pseudomonadati</taxon>
        <taxon>Pseudomonadota</taxon>
        <taxon>Gammaproteobacteria</taxon>
        <taxon>Pseudomonadales</taxon>
        <taxon>Pseudomonadaceae</taxon>
        <taxon>Pseudomonas</taxon>
    </lineage>
</organism>
<dbReference type="PANTHER" id="PTHR39339">
    <property type="entry name" value="SLR1444 PROTEIN"/>
    <property type="match status" value="1"/>
</dbReference>
<protein>
    <submittedName>
        <fullName evidence="2">CHAD domain-containing protein</fullName>
    </submittedName>
</protein>
<dbReference type="EMBL" id="RKKU01000004">
    <property type="protein sequence ID" value="ROZ86611.1"/>
    <property type="molecule type" value="Genomic_DNA"/>
</dbReference>
<evidence type="ECO:0000259" key="1">
    <source>
        <dbReference type="PROSITE" id="PS51708"/>
    </source>
</evidence>
<comment type="caution">
    <text evidence="2">The sequence shown here is derived from an EMBL/GenBank/DDBJ whole genome shotgun (WGS) entry which is preliminary data.</text>
</comment>
<dbReference type="InterPro" id="IPR038186">
    <property type="entry name" value="CHAD_dom_sf"/>
</dbReference>
<dbReference type="RefSeq" id="WP_123888566.1">
    <property type="nucleotide sequence ID" value="NZ_JBPYCX010000010.1"/>
</dbReference>
<dbReference type="Proteomes" id="UP000275199">
    <property type="component" value="Unassembled WGS sequence"/>
</dbReference>